<reference evidence="2" key="1">
    <citation type="submission" date="2021-01" db="EMBL/GenBank/DDBJ databases">
        <title>Rhizobium sp. strain KVB221 16S ribosomal RNA gene Genome sequencing and assembly.</title>
        <authorList>
            <person name="Kang M."/>
        </authorList>
    </citation>
    <scope>NUCLEOTIDE SEQUENCE</scope>
    <source>
        <strain evidence="2">KVB221</strain>
    </source>
</reference>
<keyword evidence="1" id="KW-1133">Transmembrane helix</keyword>
<sequence length="68" mass="8170">MTAFSSGRHFLSGIALYLGGPLSLRMLMQARDARKRRRLLLRNRHYKPLSIRQKRELLEIVRQDDWFE</sequence>
<organism evidence="2 3">
    <name type="scientific">Rhizobium setariae</name>
    <dbReference type="NCBI Taxonomy" id="2801340"/>
    <lineage>
        <taxon>Bacteria</taxon>
        <taxon>Pseudomonadati</taxon>
        <taxon>Pseudomonadota</taxon>
        <taxon>Alphaproteobacteria</taxon>
        <taxon>Hyphomicrobiales</taxon>
        <taxon>Rhizobiaceae</taxon>
        <taxon>Rhizobium/Agrobacterium group</taxon>
        <taxon>Rhizobium</taxon>
    </lineage>
</organism>
<dbReference type="AlphaFoldDB" id="A0A936YN04"/>
<protein>
    <submittedName>
        <fullName evidence="2">Uncharacterized protein</fullName>
    </submittedName>
</protein>
<keyword evidence="1" id="KW-0812">Transmembrane</keyword>
<feature type="transmembrane region" description="Helical" evidence="1">
    <location>
        <begin position="6"/>
        <end position="28"/>
    </location>
</feature>
<dbReference type="RefSeq" id="WP_201657296.1">
    <property type="nucleotide sequence ID" value="NZ_JAEQNC010000005.1"/>
</dbReference>
<keyword evidence="3" id="KW-1185">Reference proteome</keyword>
<dbReference type="EMBL" id="JAEQNC010000005">
    <property type="protein sequence ID" value="MBL0372483.1"/>
    <property type="molecule type" value="Genomic_DNA"/>
</dbReference>
<comment type="caution">
    <text evidence="2">The sequence shown here is derived from an EMBL/GenBank/DDBJ whole genome shotgun (WGS) entry which is preliminary data.</text>
</comment>
<dbReference type="Proteomes" id="UP000633219">
    <property type="component" value="Unassembled WGS sequence"/>
</dbReference>
<evidence type="ECO:0000313" key="2">
    <source>
        <dbReference type="EMBL" id="MBL0372483.1"/>
    </source>
</evidence>
<keyword evidence="1" id="KW-0472">Membrane</keyword>
<evidence type="ECO:0000256" key="1">
    <source>
        <dbReference type="SAM" id="Phobius"/>
    </source>
</evidence>
<gene>
    <name evidence="2" type="ORF">JJB09_10625</name>
</gene>
<proteinExistence type="predicted"/>
<accession>A0A936YN04</accession>
<name>A0A936YN04_9HYPH</name>
<evidence type="ECO:0000313" key="3">
    <source>
        <dbReference type="Proteomes" id="UP000633219"/>
    </source>
</evidence>